<dbReference type="RefSeq" id="WP_107252184.1">
    <property type="nucleotide sequence ID" value="NZ_PYOC01000001.1"/>
</dbReference>
<keyword evidence="2" id="KW-1003">Cell membrane</keyword>
<feature type="transmembrane region" description="Helical" evidence="6">
    <location>
        <begin position="43"/>
        <end position="62"/>
    </location>
</feature>
<name>A0A2T3LDV7_9GAMM</name>
<evidence type="ECO:0000256" key="5">
    <source>
        <dbReference type="ARBA" id="ARBA00023136"/>
    </source>
</evidence>
<evidence type="ECO:0000256" key="3">
    <source>
        <dbReference type="ARBA" id="ARBA00022692"/>
    </source>
</evidence>
<evidence type="ECO:0000313" key="7">
    <source>
        <dbReference type="EMBL" id="PSV49554.1"/>
    </source>
</evidence>
<proteinExistence type="predicted"/>
<dbReference type="EMBL" id="PYOC01000001">
    <property type="protein sequence ID" value="PSV49554.1"/>
    <property type="molecule type" value="Genomic_DNA"/>
</dbReference>
<keyword evidence="4 6" id="KW-1133">Transmembrane helix</keyword>
<feature type="transmembrane region" description="Helical" evidence="6">
    <location>
        <begin position="12"/>
        <end position="31"/>
    </location>
</feature>
<evidence type="ECO:0000256" key="6">
    <source>
        <dbReference type="SAM" id="Phobius"/>
    </source>
</evidence>
<dbReference type="Proteomes" id="UP000241803">
    <property type="component" value="Unassembled WGS sequence"/>
</dbReference>
<comment type="caution">
    <text evidence="7">The sequence shown here is derived from an EMBL/GenBank/DDBJ whole genome shotgun (WGS) entry which is preliminary data.</text>
</comment>
<protein>
    <submittedName>
        <fullName evidence="7">Cytochrome C oxidase subunit IV</fullName>
    </submittedName>
</protein>
<evidence type="ECO:0000256" key="1">
    <source>
        <dbReference type="ARBA" id="ARBA00004651"/>
    </source>
</evidence>
<gene>
    <name evidence="7" type="ORF">C9J47_03015</name>
</gene>
<dbReference type="InterPro" id="IPR005171">
    <property type="entry name" value="Cyt_c_oxidase_su4_prok"/>
</dbReference>
<keyword evidence="3 6" id="KW-0812">Transmembrane</keyword>
<keyword evidence="5 6" id="KW-0472">Membrane</keyword>
<evidence type="ECO:0000313" key="8">
    <source>
        <dbReference type="Proteomes" id="UP000241803"/>
    </source>
</evidence>
<dbReference type="AlphaFoldDB" id="A0A2T3LDV7"/>
<sequence>MHATQAHQQHPISLYLKVWGLLFLLSTLSYMVDYLHVQGILRWSLIIIFMLLKAGLIASIFMHMLWEKLALVCSIFLPPLALLVLLTLMATEAEYIFSLRTLFFTST</sequence>
<comment type="subcellular location">
    <subcellularLocation>
        <location evidence="1">Cell membrane</location>
        <topology evidence="1">Multi-pass membrane protein</topology>
    </subcellularLocation>
</comment>
<dbReference type="Pfam" id="PF03626">
    <property type="entry name" value="COX4_pro"/>
    <property type="match status" value="1"/>
</dbReference>
<accession>A0A2T3LDV7</accession>
<organism evidence="7 8">
    <name type="scientific">Photobacterium indicum</name>
    <dbReference type="NCBI Taxonomy" id="81447"/>
    <lineage>
        <taxon>Bacteria</taxon>
        <taxon>Pseudomonadati</taxon>
        <taxon>Pseudomonadota</taxon>
        <taxon>Gammaproteobacteria</taxon>
        <taxon>Vibrionales</taxon>
        <taxon>Vibrionaceae</taxon>
        <taxon>Photobacterium</taxon>
    </lineage>
</organism>
<keyword evidence="8" id="KW-1185">Reference proteome</keyword>
<evidence type="ECO:0000256" key="2">
    <source>
        <dbReference type="ARBA" id="ARBA00022475"/>
    </source>
</evidence>
<feature type="transmembrane region" description="Helical" evidence="6">
    <location>
        <begin position="69"/>
        <end position="90"/>
    </location>
</feature>
<evidence type="ECO:0000256" key="4">
    <source>
        <dbReference type="ARBA" id="ARBA00022989"/>
    </source>
</evidence>
<reference evidence="7 8" key="1">
    <citation type="submission" date="2018-03" db="EMBL/GenBank/DDBJ databases">
        <title>Whole genome sequencing of Histamine producing bacteria.</title>
        <authorList>
            <person name="Butler K."/>
        </authorList>
    </citation>
    <scope>NUCLEOTIDE SEQUENCE [LARGE SCALE GENOMIC DNA]</scope>
    <source>
        <strain evidence="7 8">ATCC 19614</strain>
    </source>
</reference>
<dbReference type="GO" id="GO:0005886">
    <property type="term" value="C:plasma membrane"/>
    <property type="evidence" value="ECO:0007669"/>
    <property type="project" value="UniProtKB-SubCell"/>
</dbReference>